<evidence type="ECO:0000313" key="4">
    <source>
        <dbReference type="Proteomes" id="UP000095192"/>
    </source>
</evidence>
<dbReference type="Proteomes" id="UP000095192">
    <property type="component" value="Unassembled WGS sequence"/>
</dbReference>
<dbReference type="PANTHER" id="PTHR15818:SF2">
    <property type="entry name" value="G-PATCH DOMAIN AND KOW MOTIFS-CONTAINING PROTEIN"/>
    <property type="match status" value="1"/>
</dbReference>
<dbReference type="GO" id="GO:0005681">
    <property type="term" value="C:spliceosomal complex"/>
    <property type="evidence" value="ECO:0007669"/>
    <property type="project" value="TreeGrafter"/>
</dbReference>
<dbReference type="GeneID" id="34617987"/>
<accession>A0A1D3D2H8</accession>
<dbReference type="EMBL" id="JROU02001024">
    <property type="protein sequence ID" value="OEH77654.1"/>
    <property type="molecule type" value="Genomic_DNA"/>
</dbReference>
<dbReference type="VEuPathDB" id="ToxoDB:LOC34617987"/>
<dbReference type="AlphaFoldDB" id="A0A1D3D2H8"/>
<evidence type="ECO:0000256" key="1">
    <source>
        <dbReference type="ARBA" id="ARBA00004123"/>
    </source>
</evidence>
<protein>
    <submittedName>
        <fullName evidence="3">Uncharacterized protein</fullName>
    </submittedName>
</protein>
<dbReference type="Pfam" id="PF12656">
    <property type="entry name" value="G-patch_2"/>
    <property type="match status" value="1"/>
</dbReference>
<gene>
    <name evidence="3" type="ORF">cyc_00890</name>
</gene>
<keyword evidence="2" id="KW-0539">Nucleus</keyword>
<evidence type="ECO:0000313" key="3">
    <source>
        <dbReference type="EMBL" id="OEH77654.1"/>
    </source>
</evidence>
<dbReference type="VEuPathDB" id="ToxoDB:cyc_00890"/>
<dbReference type="OrthoDB" id="5577072at2759"/>
<name>A0A1D3D2H8_9EIME</name>
<sequence>MDASAPKILSFSLKKKTPQVEADGAAHGDAKCEDAPSTRFRFSAKLKTGGNHSSPPLPRALGFECTKAETGAPRAQALLSISEGRLEVEGGQIEEAFPRVIPCRNQLPLSDYRMRILDQSSLSIADCAEARDSTAPAVHTPEVSTNADSTAPHESHEPAAPVWGLQVKRVKAFRQEKQQEAVASSPQVRGIKSEPSVEPVHPTVATAAAAEVKVKKEASIPARSRVTDEEAAASLIAEARGERSSSRVVPLLARNSVLAEVRQKYRGEVSQRGPRQKQQAGEPDKVLLQRELELLPDAPLPGSSAYEAMPVEEFGAAMLRGMGLKDIPPSEPPVKRKAYTRAGLGSEREIDRLREKLEQHRRIEEATRKGQKGFIPLKTGTRPRE</sequence>
<comment type="caution">
    <text evidence="3">The sequence shown here is derived from an EMBL/GenBank/DDBJ whole genome shotgun (WGS) entry which is preliminary data.</text>
</comment>
<evidence type="ECO:0000256" key="2">
    <source>
        <dbReference type="ARBA" id="ARBA00023242"/>
    </source>
</evidence>
<reference evidence="3 4" key="1">
    <citation type="journal article" date="2016" name="BMC Genomics">
        <title>Comparative genomics reveals Cyclospora cayetanensis possesses coccidia-like metabolism and invasion components but unique surface antigens.</title>
        <authorList>
            <person name="Liu S."/>
            <person name="Wang L."/>
            <person name="Zheng H."/>
            <person name="Xu Z."/>
            <person name="Roellig D.M."/>
            <person name="Li N."/>
            <person name="Frace M.A."/>
            <person name="Tang K."/>
            <person name="Arrowood M.J."/>
            <person name="Moss D.M."/>
            <person name="Zhang L."/>
            <person name="Feng Y."/>
            <person name="Xiao L."/>
        </authorList>
    </citation>
    <scope>NUCLEOTIDE SEQUENCE [LARGE SCALE GENOMIC DNA]</scope>
    <source>
        <strain evidence="3 4">CHN_HEN01</strain>
    </source>
</reference>
<proteinExistence type="predicted"/>
<dbReference type="PANTHER" id="PTHR15818">
    <property type="entry name" value="G PATCH AND KOW-CONTAINING"/>
    <property type="match status" value="1"/>
</dbReference>
<dbReference type="InterPro" id="IPR026822">
    <property type="entry name" value="Spp2/MOS2_G-patch"/>
</dbReference>
<dbReference type="InterPro" id="IPR045166">
    <property type="entry name" value="Spp2-like"/>
</dbReference>
<keyword evidence="4" id="KW-1185">Reference proteome</keyword>
<organism evidence="3 4">
    <name type="scientific">Cyclospora cayetanensis</name>
    <dbReference type="NCBI Taxonomy" id="88456"/>
    <lineage>
        <taxon>Eukaryota</taxon>
        <taxon>Sar</taxon>
        <taxon>Alveolata</taxon>
        <taxon>Apicomplexa</taxon>
        <taxon>Conoidasida</taxon>
        <taxon>Coccidia</taxon>
        <taxon>Eucoccidiorida</taxon>
        <taxon>Eimeriorina</taxon>
        <taxon>Eimeriidae</taxon>
        <taxon>Cyclospora</taxon>
    </lineage>
</organism>
<comment type="subcellular location">
    <subcellularLocation>
        <location evidence="1">Nucleus</location>
    </subcellularLocation>
</comment>
<dbReference type="GO" id="GO:0000398">
    <property type="term" value="P:mRNA splicing, via spliceosome"/>
    <property type="evidence" value="ECO:0007669"/>
    <property type="project" value="InterPro"/>
</dbReference>